<evidence type="ECO:0000256" key="4">
    <source>
        <dbReference type="ARBA" id="ARBA00022692"/>
    </source>
</evidence>
<proteinExistence type="inferred from homology"/>
<dbReference type="PIRSF" id="PIRSF037090">
    <property type="entry name" value="Iontro_Glu-like_rcpt_pln"/>
    <property type="match status" value="1"/>
</dbReference>
<feature type="compositionally biased region" description="Polar residues" evidence="15">
    <location>
        <begin position="943"/>
        <end position="952"/>
    </location>
</feature>
<evidence type="ECO:0000256" key="2">
    <source>
        <dbReference type="ARBA" id="ARBA00008685"/>
    </source>
</evidence>
<evidence type="ECO:0000256" key="7">
    <source>
        <dbReference type="ARBA" id="ARBA00023065"/>
    </source>
</evidence>
<gene>
    <name evidence="18" type="ORF">Cgig2_001013</name>
</gene>
<protein>
    <recommendedName>
        <fullName evidence="13">Glutamate receptor</fullName>
    </recommendedName>
</protein>
<dbReference type="FunFam" id="3.40.190.10:FF:000054">
    <property type="entry name" value="Glutamate receptor"/>
    <property type="match status" value="1"/>
</dbReference>
<dbReference type="GO" id="GO:0016020">
    <property type="term" value="C:membrane"/>
    <property type="evidence" value="ECO:0007669"/>
    <property type="project" value="UniProtKB-SubCell"/>
</dbReference>
<reference evidence="18" key="1">
    <citation type="submission" date="2022-04" db="EMBL/GenBank/DDBJ databases">
        <title>Carnegiea gigantea Genome sequencing and assembly v2.</title>
        <authorList>
            <person name="Copetti D."/>
            <person name="Sanderson M.J."/>
            <person name="Burquez A."/>
            <person name="Wojciechowski M.F."/>
        </authorList>
    </citation>
    <scope>NUCLEOTIDE SEQUENCE</scope>
    <source>
        <strain evidence="18">SGP5-SGP5p</strain>
        <tissue evidence="18">Aerial part</tissue>
    </source>
</reference>
<keyword evidence="3 13" id="KW-0813">Transport</keyword>
<accession>A0A9Q1JSX8</accession>
<dbReference type="SUPFAM" id="SSF53850">
    <property type="entry name" value="Periplasmic binding protein-like II"/>
    <property type="match status" value="1"/>
</dbReference>
<evidence type="ECO:0000313" key="18">
    <source>
        <dbReference type="EMBL" id="KAJ8430586.1"/>
    </source>
</evidence>
<dbReference type="FunFam" id="3.40.190.10:FF:000039">
    <property type="entry name" value="Glutamate receptor"/>
    <property type="match status" value="1"/>
</dbReference>
<dbReference type="InterPro" id="IPR001320">
    <property type="entry name" value="Iontro_rcpt_C"/>
</dbReference>
<dbReference type="Gene3D" id="3.40.50.2300">
    <property type="match status" value="2"/>
</dbReference>
<dbReference type="FunFam" id="3.40.50.2300:FF:000081">
    <property type="entry name" value="Glutamate receptor"/>
    <property type="match status" value="1"/>
</dbReference>
<comment type="function">
    <text evidence="13">Glutamate-gated receptor that probably acts as non-selective cation channel.</text>
</comment>
<keyword evidence="10" id="KW-0325">Glycoprotein</keyword>
<dbReference type="EMBL" id="JAKOGI010000781">
    <property type="protein sequence ID" value="KAJ8430586.1"/>
    <property type="molecule type" value="Genomic_DNA"/>
</dbReference>
<keyword evidence="5" id="KW-0732">Signal</keyword>
<dbReference type="Pfam" id="PF00060">
    <property type="entry name" value="Lig_chan"/>
    <property type="match status" value="1"/>
</dbReference>
<evidence type="ECO:0000256" key="6">
    <source>
        <dbReference type="ARBA" id="ARBA00022989"/>
    </source>
</evidence>
<comment type="similarity">
    <text evidence="2 13">Belongs to the glutamate-gated ion channel (TC 1.A.10.1) family.</text>
</comment>
<dbReference type="Gene3D" id="3.40.190.10">
    <property type="entry name" value="Periplasmic binding protein-like II"/>
    <property type="match status" value="2"/>
</dbReference>
<dbReference type="SMART" id="SM00079">
    <property type="entry name" value="PBPe"/>
    <property type="match status" value="1"/>
</dbReference>
<organism evidence="18 19">
    <name type="scientific">Carnegiea gigantea</name>
    <dbReference type="NCBI Taxonomy" id="171969"/>
    <lineage>
        <taxon>Eukaryota</taxon>
        <taxon>Viridiplantae</taxon>
        <taxon>Streptophyta</taxon>
        <taxon>Embryophyta</taxon>
        <taxon>Tracheophyta</taxon>
        <taxon>Spermatophyta</taxon>
        <taxon>Magnoliopsida</taxon>
        <taxon>eudicotyledons</taxon>
        <taxon>Gunneridae</taxon>
        <taxon>Pentapetalae</taxon>
        <taxon>Caryophyllales</taxon>
        <taxon>Cactineae</taxon>
        <taxon>Cactaceae</taxon>
        <taxon>Cactoideae</taxon>
        <taxon>Echinocereeae</taxon>
        <taxon>Carnegiea</taxon>
    </lineage>
</organism>
<evidence type="ECO:0000256" key="13">
    <source>
        <dbReference type="PIRNR" id="PIRNR037090"/>
    </source>
</evidence>
<evidence type="ECO:0000256" key="15">
    <source>
        <dbReference type="SAM" id="MobiDB-lite"/>
    </source>
</evidence>
<keyword evidence="14" id="KW-1015">Disulfide bond</keyword>
<feature type="transmembrane region" description="Helical" evidence="16">
    <location>
        <begin position="607"/>
        <end position="625"/>
    </location>
</feature>
<keyword evidence="8 13" id="KW-0472">Membrane</keyword>
<evidence type="ECO:0000256" key="12">
    <source>
        <dbReference type="ARBA" id="ARBA00023303"/>
    </source>
</evidence>
<keyword evidence="19" id="KW-1185">Reference proteome</keyword>
<evidence type="ECO:0000259" key="17">
    <source>
        <dbReference type="SMART" id="SM00079"/>
    </source>
</evidence>
<dbReference type="InterPro" id="IPR028082">
    <property type="entry name" value="Peripla_BP_I"/>
</dbReference>
<dbReference type="InterPro" id="IPR019594">
    <property type="entry name" value="Glu/Gly-bd"/>
</dbReference>
<evidence type="ECO:0000256" key="9">
    <source>
        <dbReference type="ARBA" id="ARBA00023170"/>
    </source>
</evidence>
<feature type="disulfide bond" evidence="14">
    <location>
        <begin position="758"/>
        <end position="842"/>
    </location>
</feature>
<feature type="transmembrane region" description="Helical" evidence="16">
    <location>
        <begin position="859"/>
        <end position="878"/>
    </location>
</feature>
<keyword evidence="9 13" id="KW-0675">Receptor</keyword>
<keyword evidence="6 16" id="KW-1133">Transmembrane helix</keyword>
<feature type="compositionally biased region" description="Basic and acidic residues" evidence="15">
    <location>
        <begin position="953"/>
        <end position="964"/>
    </location>
</feature>
<evidence type="ECO:0000256" key="5">
    <source>
        <dbReference type="ARBA" id="ARBA00022729"/>
    </source>
</evidence>
<keyword evidence="11 13" id="KW-1071">Ligand-gated ion channel</keyword>
<feature type="domain" description="Ionotropic glutamate receptor C-terminal" evidence="17">
    <location>
        <begin position="486"/>
        <end position="839"/>
    </location>
</feature>
<evidence type="ECO:0000256" key="16">
    <source>
        <dbReference type="SAM" id="Phobius"/>
    </source>
</evidence>
<evidence type="ECO:0000256" key="10">
    <source>
        <dbReference type="ARBA" id="ARBA00023180"/>
    </source>
</evidence>
<keyword evidence="4 16" id="KW-0812">Transmembrane</keyword>
<dbReference type="SUPFAM" id="SSF53822">
    <property type="entry name" value="Periplasmic binding protein-like I"/>
    <property type="match status" value="1"/>
</dbReference>
<comment type="caution">
    <text evidence="18">The sequence shown here is derived from an EMBL/GenBank/DDBJ whole genome shotgun (WGS) entry which is preliminary data.</text>
</comment>
<feature type="transmembrane region" description="Helical" evidence="16">
    <location>
        <begin position="645"/>
        <end position="664"/>
    </location>
</feature>
<name>A0A9Q1JSX8_9CARY</name>
<dbReference type="InterPro" id="IPR015683">
    <property type="entry name" value="Ionotropic_Glu_rcpt"/>
</dbReference>
<dbReference type="Proteomes" id="UP001153076">
    <property type="component" value="Unassembled WGS sequence"/>
</dbReference>
<dbReference type="CDD" id="cd13686">
    <property type="entry name" value="GluR_Plant"/>
    <property type="match status" value="1"/>
</dbReference>
<evidence type="ECO:0000313" key="19">
    <source>
        <dbReference type="Proteomes" id="UP001153076"/>
    </source>
</evidence>
<dbReference type="GO" id="GO:0015276">
    <property type="term" value="F:ligand-gated monoatomic ion channel activity"/>
    <property type="evidence" value="ECO:0007669"/>
    <property type="project" value="InterPro"/>
</dbReference>
<comment type="subcellular location">
    <subcellularLocation>
        <location evidence="1">Membrane</location>
        <topology evidence="1">Multi-pass membrane protein</topology>
    </subcellularLocation>
</comment>
<feature type="region of interest" description="Disordered" evidence="15">
    <location>
        <begin position="936"/>
        <end position="964"/>
    </location>
</feature>
<dbReference type="InterPro" id="IPR001828">
    <property type="entry name" value="ANF_lig-bd_rcpt"/>
</dbReference>
<evidence type="ECO:0000256" key="14">
    <source>
        <dbReference type="PIRSR" id="PIRSR037090-50"/>
    </source>
</evidence>
<dbReference type="Pfam" id="PF10613">
    <property type="entry name" value="Lig_chan-Glu_bd"/>
    <property type="match status" value="1"/>
</dbReference>
<keyword evidence="12 13" id="KW-0407">Ion channel</keyword>
<dbReference type="InterPro" id="IPR044440">
    <property type="entry name" value="GABAb_receptor_plant_PBP1"/>
</dbReference>
<sequence>MGFPSSRRVFHGYWMRAVLVFILVVFGSGWGKGVGAQNSTVSPSSSRPKSVNIGALFTFSSVIGRAVTPAIAAAIDDVNSNSSILPGTKLNLIFHDTNCSGFLGTMEALQLMEKDVAVAIGPQSSGIAHLISHVVNELHVPLLSLATDPTLSSLQYSYFVRAVHSDYSQMCATADIVKYYGWREVIAIFVDDDYGRNGISALGDALAKNRAKISYKAALAPGASTSDINDLLVEVNLMEARVFVIHVNPDSGLAVFSIAESLGMMNSGYVWIATDWLPSVLDGSEILDPHTMDRLQGVLALRHHTPDSEQKNAFVSRWKSLKYAQHRGIPSYAFYAYDAVWTAALALDSFFNQGGNLTFNVDPTLSGSSGSSLNLSSLHTFQGGQQLLQILLAARHSGLSGEVQFDSQKNLFRPVFDILNVVGTGFNQIGYWSDYFGLSVIAPEKLYLKPQNTSSSSQTLGSVIWPGQVTKQPRGWVFPNNGKPLQIAVPNRVSYKEFVSKDKDPPGVKGYCIDVFEAAIELLPYPVLHNYVLYGDGLRNPSFDDLVYDVAQSKYDAAVGDITIVTNRTRVVDFTQPYMESGLVVVTPVRKVKSSAWAFLKPFTVRMWSVTAAFFLLVGAVVWILEHRINSEFRGPPRENTVSTLGRFVLIIWLFVVLIINSSYTASLTSILTVQQLASRIEGIDSLISSNDAIGIQDGSFARDFLVRELNIAESRIKNLKNQQEYVDALLRGPQGGGVAAIVDELPYVELFLSKTNCNFQIVGQEFTKSGWGFVNSIEFDPAFKNKMMSLILKIMLLLAPLPKAFQRDSPLAVDMSTAILQLSENGELQRIHDKWLSHEACSSQSEQVEDSRLSLKSFWGLFLICGIACVLALAVFFGRVCHQYSRYAPDALPLQHEIGQPERLPVRPSRRVSSTSFKDLVDFIDRKEAEIKEYFKRRDSANSRQSQTSRSHSLDRQKPYSPT</sequence>
<dbReference type="CDD" id="cd19990">
    <property type="entry name" value="PBP1_GABAb_receptor_plant"/>
    <property type="match status" value="1"/>
</dbReference>
<dbReference type="FunFam" id="3.40.190.10:FF:000109">
    <property type="entry name" value="Glutamate receptor"/>
    <property type="match status" value="1"/>
</dbReference>
<dbReference type="InterPro" id="IPR017103">
    <property type="entry name" value="Iontropic_Glu_rcpt_pln"/>
</dbReference>
<dbReference type="PRINTS" id="PR01176">
    <property type="entry name" value="GABABRECEPTR"/>
</dbReference>
<dbReference type="Gene3D" id="1.10.287.70">
    <property type="match status" value="2"/>
</dbReference>
<dbReference type="OrthoDB" id="5984008at2759"/>
<evidence type="ECO:0000256" key="8">
    <source>
        <dbReference type="ARBA" id="ARBA00023136"/>
    </source>
</evidence>
<evidence type="ECO:0000256" key="3">
    <source>
        <dbReference type="ARBA" id="ARBA00022448"/>
    </source>
</evidence>
<keyword evidence="7 13" id="KW-0406">Ion transport</keyword>
<dbReference type="AlphaFoldDB" id="A0A9Q1JSX8"/>
<dbReference type="Pfam" id="PF01094">
    <property type="entry name" value="ANF_receptor"/>
    <property type="match status" value="1"/>
</dbReference>
<evidence type="ECO:0000256" key="11">
    <source>
        <dbReference type="ARBA" id="ARBA00023286"/>
    </source>
</evidence>
<evidence type="ECO:0000256" key="1">
    <source>
        <dbReference type="ARBA" id="ARBA00004141"/>
    </source>
</evidence>
<dbReference type="PANTHER" id="PTHR18966">
    <property type="entry name" value="IONOTROPIC GLUTAMATE RECEPTOR"/>
    <property type="match status" value="1"/>
</dbReference>